<evidence type="ECO:0000313" key="2">
    <source>
        <dbReference type="Proteomes" id="UP000430692"/>
    </source>
</evidence>
<dbReference type="RefSeq" id="WP_160800634.1">
    <property type="nucleotide sequence ID" value="NZ_WUUL01000003.1"/>
</dbReference>
<proteinExistence type="predicted"/>
<sequence length="121" mass="14403">MITETHHYTQHEWDILMKLAETCKKDNLNDFRKYVEQFHQLSLELWKGGAKSMSFNHSLGTSRHLEAEPPDMNKILKQICCEQWVFKQNKQIQSRYAPTGFVFLSSQTYIMDKRTVLSQQY</sequence>
<organism evidence="1 2">
    <name type="scientific">Shimazuella alba</name>
    <dbReference type="NCBI Taxonomy" id="2690964"/>
    <lineage>
        <taxon>Bacteria</taxon>
        <taxon>Bacillati</taxon>
        <taxon>Bacillota</taxon>
        <taxon>Bacilli</taxon>
        <taxon>Bacillales</taxon>
        <taxon>Thermoactinomycetaceae</taxon>
        <taxon>Shimazuella</taxon>
    </lineage>
</organism>
<gene>
    <name evidence="1" type="ORF">GSM42_05940</name>
</gene>
<keyword evidence="2" id="KW-1185">Reference proteome</keyword>
<evidence type="ECO:0000313" key="1">
    <source>
        <dbReference type="EMBL" id="MXQ53279.1"/>
    </source>
</evidence>
<dbReference type="EMBL" id="WUUL01000003">
    <property type="protein sequence ID" value="MXQ53279.1"/>
    <property type="molecule type" value="Genomic_DNA"/>
</dbReference>
<comment type="caution">
    <text evidence="1">The sequence shown here is derived from an EMBL/GenBank/DDBJ whole genome shotgun (WGS) entry which is preliminary data.</text>
</comment>
<dbReference type="AlphaFoldDB" id="A0A6I4VNW6"/>
<accession>A0A6I4VNW6</accession>
<name>A0A6I4VNW6_9BACL</name>
<protein>
    <submittedName>
        <fullName evidence="1">Uncharacterized protein</fullName>
    </submittedName>
</protein>
<dbReference type="Proteomes" id="UP000430692">
    <property type="component" value="Unassembled WGS sequence"/>
</dbReference>
<reference evidence="1 2" key="1">
    <citation type="submission" date="2019-12" db="EMBL/GenBank/DDBJ databases">
        <title>Whole-genome analyses of novel actinobacteria.</title>
        <authorList>
            <person name="Sahin N."/>
            <person name="Saygin H."/>
        </authorList>
    </citation>
    <scope>NUCLEOTIDE SEQUENCE [LARGE SCALE GENOMIC DNA]</scope>
    <source>
        <strain evidence="1 2">KC615</strain>
    </source>
</reference>